<evidence type="ECO:0000256" key="4">
    <source>
        <dbReference type="ARBA" id="ARBA00022989"/>
    </source>
</evidence>
<feature type="transmembrane region" description="Helical" evidence="7">
    <location>
        <begin position="220"/>
        <end position="245"/>
    </location>
</feature>
<feature type="transmembrane region" description="Helical" evidence="7">
    <location>
        <begin position="418"/>
        <end position="437"/>
    </location>
</feature>
<protein>
    <recommendedName>
        <fullName evidence="10">DinF protein</fullName>
    </recommendedName>
</protein>
<accession>V6TIC8</accession>
<feature type="transmembrane region" description="Helical" evidence="7">
    <location>
        <begin position="89"/>
        <end position="112"/>
    </location>
</feature>
<dbReference type="AlphaFoldDB" id="V6TIC8"/>
<dbReference type="EMBL" id="AHGT01000042">
    <property type="protein sequence ID" value="ESU36665.1"/>
    <property type="molecule type" value="Genomic_DNA"/>
</dbReference>
<keyword evidence="4 7" id="KW-1133">Transmembrane helix</keyword>
<feature type="transmembrane region" description="Helical" evidence="7">
    <location>
        <begin position="567"/>
        <end position="590"/>
    </location>
</feature>
<feature type="transmembrane region" description="Helical" evidence="7">
    <location>
        <begin position="179"/>
        <end position="200"/>
    </location>
</feature>
<feature type="transmembrane region" description="Helical" evidence="7">
    <location>
        <begin position="377"/>
        <end position="398"/>
    </location>
</feature>
<reference evidence="9" key="1">
    <citation type="submission" date="2012-02" db="EMBL/GenBank/DDBJ databases">
        <title>Genome sequencing of Giardia lamblia Genotypes A2 and B isolates (DH and GS) and comparative analysis with the genomes of Genotypes A1 and E (WB and Pig).</title>
        <authorList>
            <person name="Adam R."/>
            <person name="Dahlstrom E."/>
            <person name="Martens C."/>
            <person name="Bruno D."/>
            <person name="Barbian K."/>
            <person name="Porcella S.F."/>
            <person name="Nash T."/>
        </authorList>
    </citation>
    <scope>NUCLEOTIDE SEQUENCE</scope>
    <source>
        <strain evidence="9">DH</strain>
    </source>
</reference>
<feature type="transmembrane region" description="Helical" evidence="7">
    <location>
        <begin position="453"/>
        <end position="476"/>
    </location>
</feature>
<name>V6TIC8_GIAIN</name>
<feature type="transmembrane region" description="Helical" evidence="7">
    <location>
        <begin position="257"/>
        <end position="274"/>
    </location>
</feature>
<sequence length="671" mass="75628">MIKISIILRESKILQLFYYSFIFGQSLGTGSLAVMASIPRGEPRERGLPCDSLQRLAVTSAIEQTLLKRDPTDDLLQQRGEAQLRDCPLFVSGNSLFALWSVLIPCAVAFLFEGVVGFLEYTGVMAFGQLDGAYAFATYVPLLKVLFQSVELALMAAAANLLVYSFLRKFTGPAQMAFHYFIYFAIGWALLLGPLLGLFSKRISSNLDKDLSSFRPDHSIYLFLISIADPLTSLFSIFVSQFLILENRIILNASRHIFLMSFAEVFQIMSYFYIQAFNNNQQYLYDTHVIQDPKDIKYISPLTGTAVGSLLSQFIISVWIIFLFTDITIFGISHEGVIRFKCCTRRRTASSKALEDRPQPKPAQILRKMFLFFPQNYLTYSYIPLSILLINCVMNVTYDKENHQEILYNRLANLIYMRSYSIFSAVPVAIALSFRVVSMHTLRSGLYLKTKRLFIIALLHTITIPPLLCLFGMLFARPMITMLTPKMGMLWGETASKEMVLMFPTLQKAFTAAALSPIITGPYHLILIICELEEKWLPSLLLSLGRTVVCIVSILCYGFILGDSVDFLPSIFFGDIFASIVGVLYAVYYWSKYTHLASIEQARAQLESLDEQLNRHIKEEHSCSESDESKSDSSKGVSAHGNNRYGCANVDYGSAFDTSSNMTGETKEIDD</sequence>
<dbReference type="PANTHER" id="PTHR43823">
    <property type="entry name" value="SPORULATION PROTEIN YKVU"/>
    <property type="match status" value="1"/>
</dbReference>
<evidence type="ECO:0008006" key="10">
    <source>
        <dbReference type="Google" id="ProtNLM"/>
    </source>
</evidence>
<reference evidence="8 9" key="2">
    <citation type="journal article" date="2013" name="Genome Biol. Evol.">
        <title>Genome sequencing of Giardia lamblia genotypes A2 and B isolates (DH and GS) and comparative analysis with the genomes of genotypes A1 and E (WB and Pig).</title>
        <authorList>
            <person name="Adam R.D."/>
            <person name="Dahlstrom E.W."/>
            <person name="Martens C.A."/>
            <person name="Bruno D.P."/>
            <person name="Barbian K.D."/>
            <person name="Ricklefs S.M."/>
            <person name="Hernandez M.M."/>
            <person name="Narla N.P."/>
            <person name="Patel R.B."/>
            <person name="Porcella S.F."/>
            <person name="Nash T.E."/>
        </authorList>
    </citation>
    <scope>NUCLEOTIDE SEQUENCE [LARGE SCALE GENOMIC DNA]</scope>
    <source>
        <strain evidence="8 9">DH</strain>
    </source>
</reference>
<gene>
    <name evidence="8" type="ORF">DHA2_152534</name>
</gene>
<evidence type="ECO:0000256" key="7">
    <source>
        <dbReference type="SAM" id="Phobius"/>
    </source>
</evidence>
<dbReference type="Proteomes" id="UP000018320">
    <property type="component" value="Unassembled WGS sequence"/>
</dbReference>
<feature type="transmembrane region" description="Helical" evidence="7">
    <location>
        <begin position="310"/>
        <end position="332"/>
    </location>
</feature>
<keyword evidence="5 7" id="KW-0472">Membrane</keyword>
<evidence type="ECO:0000256" key="5">
    <source>
        <dbReference type="ARBA" id="ARBA00023136"/>
    </source>
</evidence>
<proteinExistence type="predicted"/>
<dbReference type="VEuPathDB" id="GiardiaDB:DHA2_152534"/>
<feature type="transmembrane region" description="Helical" evidence="7">
    <location>
        <begin position="16"/>
        <end position="38"/>
    </location>
</feature>
<dbReference type="GO" id="GO:0005886">
    <property type="term" value="C:plasma membrane"/>
    <property type="evidence" value="ECO:0007669"/>
    <property type="project" value="UniProtKB-SubCell"/>
</dbReference>
<evidence type="ECO:0000256" key="6">
    <source>
        <dbReference type="SAM" id="MobiDB-lite"/>
    </source>
</evidence>
<evidence type="ECO:0000256" key="3">
    <source>
        <dbReference type="ARBA" id="ARBA00022692"/>
    </source>
</evidence>
<dbReference type="VEuPathDB" id="GiardiaDB:QR46_2447"/>
<evidence type="ECO:0000313" key="8">
    <source>
        <dbReference type="EMBL" id="ESU36665.1"/>
    </source>
</evidence>
<keyword evidence="2" id="KW-1003">Cell membrane</keyword>
<evidence type="ECO:0000256" key="1">
    <source>
        <dbReference type="ARBA" id="ARBA00004651"/>
    </source>
</evidence>
<evidence type="ECO:0000313" key="9">
    <source>
        <dbReference type="Proteomes" id="UP000018320"/>
    </source>
</evidence>
<comment type="caution">
    <text evidence="8">The sequence shown here is derived from an EMBL/GenBank/DDBJ whole genome shotgun (WGS) entry which is preliminary data.</text>
</comment>
<organism evidence="8 9">
    <name type="scientific">Giardia intestinalis</name>
    <name type="common">Giardia lamblia</name>
    <dbReference type="NCBI Taxonomy" id="5741"/>
    <lineage>
        <taxon>Eukaryota</taxon>
        <taxon>Metamonada</taxon>
        <taxon>Diplomonadida</taxon>
        <taxon>Hexamitidae</taxon>
        <taxon>Giardiinae</taxon>
        <taxon>Giardia</taxon>
    </lineage>
</organism>
<comment type="subcellular location">
    <subcellularLocation>
        <location evidence="1">Cell membrane</location>
        <topology evidence="1">Multi-pass membrane protein</topology>
    </subcellularLocation>
</comment>
<dbReference type="PANTHER" id="PTHR43823:SF3">
    <property type="entry name" value="MULTIDRUG EXPORT PROTEIN MEPA"/>
    <property type="match status" value="1"/>
</dbReference>
<dbReference type="VEuPathDB" id="GiardiaDB:GL50803_0016577"/>
<dbReference type="InterPro" id="IPR051327">
    <property type="entry name" value="MATE_MepA_subfamily"/>
</dbReference>
<feature type="region of interest" description="Disordered" evidence="6">
    <location>
        <begin position="620"/>
        <end position="671"/>
    </location>
</feature>
<feature type="transmembrane region" description="Helical" evidence="7">
    <location>
        <begin position="509"/>
        <end position="528"/>
    </location>
</feature>
<feature type="transmembrane region" description="Helical" evidence="7">
    <location>
        <begin position="540"/>
        <end position="561"/>
    </location>
</feature>
<evidence type="ECO:0000256" key="2">
    <source>
        <dbReference type="ARBA" id="ARBA00022475"/>
    </source>
</evidence>
<keyword evidence="3 7" id="KW-0812">Transmembrane</keyword>
<feature type="compositionally biased region" description="Basic and acidic residues" evidence="6">
    <location>
        <begin position="620"/>
        <end position="633"/>
    </location>
</feature>
<dbReference type="VEuPathDB" id="GiardiaDB:GL50581_2331"/>